<dbReference type="GO" id="GO:0006952">
    <property type="term" value="P:defense response"/>
    <property type="evidence" value="ECO:0007669"/>
    <property type="project" value="UniProtKB-KW"/>
</dbReference>
<dbReference type="EC" id="3.2.2.6" evidence="1"/>
<dbReference type="InterPro" id="IPR032675">
    <property type="entry name" value="LRR_dom_sf"/>
</dbReference>
<dbReference type="PANTHER" id="PTHR11017:SF305">
    <property type="entry name" value="TMV RESISTANCE PROTEIN N-LIKE"/>
    <property type="match status" value="1"/>
</dbReference>
<dbReference type="SMART" id="SM00255">
    <property type="entry name" value="TIR"/>
    <property type="match status" value="1"/>
</dbReference>
<dbReference type="InterPro" id="IPR001611">
    <property type="entry name" value="Leu-rich_rpt"/>
</dbReference>
<organism evidence="9 10">
    <name type="scientific">Populus deltoides</name>
    <name type="common">Eastern poplar</name>
    <name type="synonym">Eastern cottonwood</name>
    <dbReference type="NCBI Taxonomy" id="3696"/>
    <lineage>
        <taxon>Eukaryota</taxon>
        <taxon>Viridiplantae</taxon>
        <taxon>Streptophyta</taxon>
        <taxon>Embryophyta</taxon>
        <taxon>Tracheophyta</taxon>
        <taxon>Spermatophyta</taxon>
        <taxon>Magnoliopsida</taxon>
        <taxon>eudicotyledons</taxon>
        <taxon>Gunneridae</taxon>
        <taxon>Pentapetalae</taxon>
        <taxon>rosids</taxon>
        <taxon>fabids</taxon>
        <taxon>Malpighiales</taxon>
        <taxon>Salicaceae</taxon>
        <taxon>Saliceae</taxon>
        <taxon>Populus</taxon>
    </lineage>
</organism>
<evidence type="ECO:0000259" key="8">
    <source>
        <dbReference type="PROSITE" id="PS50104"/>
    </source>
</evidence>
<dbReference type="InterPro" id="IPR058546">
    <property type="entry name" value="RPS4B/Roq1-like_LRR"/>
</dbReference>
<dbReference type="Gene3D" id="3.80.10.10">
    <property type="entry name" value="Ribonuclease Inhibitor"/>
    <property type="match status" value="2"/>
</dbReference>
<dbReference type="SUPFAM" id="SSF46785">
    <property type="entry name" value="Winged helix' DNA-binding domain"/>
    <property type="match status" value="1"/>
</dbReference>
<dbReference type="Pfam" id="PF23282">
    <property type="entry name" value="WHD_ROQ1"/>
    <property type="match status" value="1"/>
</dbReference>
<dbReference type="Pfam" id="PF20160">
    <property type="entry name" value="C-JID"/>
    <property type="match status" value="1"/>
</dbReference>
<dbReference type="InterPro" id="IPR044974">
    <property type="entry name" value="Disease_R_plants"/>
</dbReference>
<dbReference type="EMBL" id="JACEGQ020000004">
    <property type="protein sequence ID" value="KAH8509928.1"/>
    <property type="molecule type" value="Genomic_DNA"/>
</dbReference>
<accession>A0A8T2YXX8</accession>
<keyword evidence="6" id="KW-0520">NAD</keyword>
<dbReference type="SUPFAM" id="SSF52200">
    <property type="entry name" value="Toll/Interleukin receptor TIR domain"/>
    <property type="match status" value="1"/>
</dbReference>
<keyword evidence="10" id="KW-1185">Reference proteome</keyword>
<dbReference type="PROSITE" id="PS51450">
    <property type="entry name" value="LRR"/>
    <property type="match status" value="1"/>
</dbReference>
<dbReference type="InterPro" id="IPR045344">
    <property type="entry name" value="C-JID"/>
</dbReference>
<proteinExistence type="predicted"/>
<evidence type="ECO:0000256" key="7">
    <source>
        <dbReference type="ARBA" id="ARBA00047304"/>
    </source>
</evidence>
<dbReference type="Gene3D" id="3.40.50.300">
    <property type="entry name" value="P-loop containing nucleotide triphosphate hydrolases"/>
    <property type="match status" value="1"/>
</dbReference>
<evidence type="ECO:0000256" key="5">
    <source>
        <dbReference type="ARBA" id="ARBA00022821"/>
    </source>
</evidence>
<dbReference type="InterPro" id="IPR027417">
    <property type="entry name" value="P-loop_NTPase"/>
</dbReference>
<dbReference type="InterPro" id="IPR000157">
    <property type="entry name" value="TIR_dom"/>
</dbReference>
<dbReference type="GO" id="GO:0043531">
    <property type="term" value="F:ADP binding"/>
    <property type="evidence" value="ECO:0007669"/>
    <property type="project" value="InterPro"/>
</dbReference>
<dbReference type="Pfam" id="PF23286">
    <property type="entry name" value="LRR_13"/>
    <property type="match status" value="1"/>
</dbReference>
<dbReference type="FunFam" id="1.10.8.430:FF:000002">
    <property type="entry name" value="Disease resistance protein (TIR-NBS-LRR class)"/>
    <property type="match status" value="1"/>
</dbReference>
<protein>
    <recommendedName>
        <fullName evidence="1">ADP-ribosyl cyclase/cyclic ADP-ribose hydrolase</fullName>
        <ecNumber evidence="1">3.2.2.6</ecNumber>
    </recommendedName>
</protein>
<dbReference type="AlphaFoldDB" id="A0A8T2YXX8"/>
<feature type="domain" description="TIR" evidence="8">
    <location>
        <begin position="20"/>
        <end position="178"/>
    </location>
</feature>
<gene>
    <name evidence="9" type="ORF">H0E87_007734</name>
</gene>
<dbReference type="Pfam" id="PF00931">
    <property type="entry name" value="NB-ARC"/>
    <property type="match status" value="1"/>
</dbReference>
<keyword evidence="5" id="KW-0611">Plant defense</keyword>
<evidence type="ECO:0000256" key="6">
    <source>
        <dbReference type="ARBA" id="ARBA00023027"/>
    </source>
</evidence>
<dbReference type="PROSITE" id="PS50104">
    <property type="entry name" value="TIR"/>
    <property type="match status" value="1"/>
</dbReference>
<dbReference type="Gene3D" id="1.10.8.430">
    <property type="entry name" value="Helical domain of apoptotic protease-activating factors"/>
    <property type="match status" value="1"/>
</dbReference>
<evidence type="ECO:0000256" key="4">
    <source>
        <dbReference type="ARBA" id="ARBA00022801"/>
    </source>
</evidence>
<dbReference type="SUPFAM" id="SSF52058">
    <property type="entry name" value="L domain-like"/>
    <property type="match status" value="1"/>
</dbReference>
<dbReference type="Pfam" id="PF01582">
    <property type="entry name" value="TIR"/>
    <property type="match status" value="1"/>
</dbReference>
<evidence type="ECO:0000313" key="9">
    <source>
        <dbReference type="EMBL" id="KAH8509928.1"/>
    </source>
</evidence>
<dbReference type="InterPro" id="IPR002182">
    <property type="entry name" value="NB-ARC"/>
</dbReference>
<reference evidence="9" key="1">
    <citation type="journal article" date="2021" name="J. Hered.">
        <title>Genome Assembly of Salicaceae Populus deltoides (Eastern Cottonwood) I-69 Based on Nanopore Sequencing and Hi-C Technologies.</title>
        <authorList>
            <person name="Bai S."/>
            <person name="Wu H."/>
            <person name="Zhang J."/>
            <person name="Pan Z."/>
            <person name="Zhao W."/>
            <person name="Li Z."/>
            <person name="Tong C."/>
        </authorList>
    </citation>
    <scope>NUCLEOTIDE SEQUENCE</scope>
    <source>
        <tissue evidence="9">Leaf</tissue>
    </source>
</reference>
<dbReference type="InterPro" id="IPR036390">
    <property type="entry name" value="WH_DNA-bd_sf"/>
</dbReference>
<evidence type="ECO:0000313" key="10">
    <source>
        <dbReference type="Proteomes" id="UP000807159"/>
    </source>
</evidence>
<dbReference type="Proteomes" id="UP000807159">
    <property type="component" value="Chromosome 4"/>
</dbReference>
<evidence type="ECO:0000256" key="1">
    <source>
        <dbReference type="ARBA" id="ARBA00011982"/>
    </source>
</evidence>
<evidence type="ECO:0000256" key="2">
    <source>
        <dbReference type="ARBA" id="ARBA00022614"/>
    </source>
</evidence>
<dbReference type="Gene3D" id="3.40.50.10140">
    <property type="entry name" value="Toll/interleukin-1 receptor homology (TIR) domain"/>
    <property type="match status" value="1"/>
</dbReference>
<sequence>MAAASSKSQLPEVSSSTSRCSYHVFLSFRGKDTRKNFTDHLYTALVQAGFHTFRDDNGIRRGENIDFEIQKSIRESKISIVVFSKDYASSRWCLDELLMIMKRREICGLIVLPVFYHVDPSKLSEHEAFDCLEEEKDGKVEAWRAALREVANLGGMVLQDGYESLFIQNIVKEVGKKLSHTTLNVAPKLVGIDSCVERINSWLQDGSSDVDIATIHGIGGIGKTTIAMTVYNFNCNNFERSSFLANVREISEQSDGLVRLQRKLLTDLLNRKENKIYSVDEGIIKIKDVVCCKRVLLILDDVDQVDQFNAIIGMPEWFCPGSKIIITTRHQCLLRASEVSVMFKVNELDDHESLQLFSWHAFGQGHPARGYEKHSENAVQHCGGLPLALQVLGSSLNGKGADVWESALQKLETILDNKIQKVLRISYDSLEDDHDKSLFLDIACFFSRMDVDYVVRILDGCNYYTTVGIQNLMDRHLITKDEANKLVMHQLLRDMGRNIVRQESPDDPGKRSRLWHDKDVLLVLRENTGTDSIKGLRLGLPTRMEDMKGWKTTPASYAKRLDNENSNDKLMLAHSGSFSKRGHLGLFSWQPAIRASANLFSSKAFAKMQKLKILHLNDVELSGGYEDFPRSLVWLYWRGFPLNSIPVDMCLEKLVVFDMRNSNLKHVWKGVRFLGELKMLNLSHSHGLVRTPNFTGLPILEKLVLKYCVNLVGLHESIGDLERLVSLNLKYCSSLKKLPGKISMLNSLEELILSGCLNLVELPKALGKMESLRVLRVDGTAINQAQQISTKDKKELGLPSWHATFWSRILPKRFPRSTSFSLAFLPHSLVNLSLEDCKLSDIDIPEDLHCLPSLKELNLSRNPISSLPESIKRLSTLVSLTLAMCTRLRTLPELPTSLGVLFVPECWSLERIGNHHPRVSESCGNHHPRVSESCVLFGYGNDKLVEVEGFFKLEPYKSINMDILHKFGLLNVESLESIEVEMYNALTCTRRETKIQMVCESGIFSIFLPGCSLPDWFSHQNKGSSISFHVPLVVDHKIIGLSLCIVYTFSNQERRFDHKHCVEINNNTKGVKWTHIPILYGIPKVNEDMLWLSYWMLEDQLEGGDEVQISMDIESGLHVKECGIRLVHEQERSGTQLHCKELAQTTSVWYRMKLCHYPFWEHIRSIGAITKLTSQIM</sequence>
<keyword evidence="3" id="KW-0677">Repeat</keyword>
<dbReference type="PANTHER" id="PTHR11017">
    <property type="entry name" value="LEUCINE-RICH REPEAT-CONTAINING PROTEIN"/>
    <property type="match status" value="1"/>
</dbReference>
<comment type="caution">
    <text evidence="9">The sequence shown here is derived from an EMBL/GenBank/DDBJ whole genome shotgun (WGS) entry which is preliminary data.</text>
</comment>
<dbReference type="InterPro" id="IPR035897">
    <property type="entry name" value="Toll_tir_struct_dom_sf"/>
</dbReference>
<keyword evidence="4" id="KW-0378">Hydrolase</keyword>
<dbReference type="GO" id="GO:0061809">
    <property type="term" value="F:NAD+ nucleosidase activity, cyclic ADP-ribose generating"/>
    <property type="evidence" value="ECO:0007669"/>
    <property type="project" value="UniProtKB-EC"/>
</dbReference>
<dbReference type="InterPro" id="IPR042197">
    <property type="entry name" value="Apaf_helical"/>
</dbReference>
<dbReference type="PRINTS" id="PR00364">
    <property type="entry name" value="DISEASERSIST"/>
</dbReference>
<dbReference type="GO" id="GO:0007165">
    <property type="term" value="P:signal transduction"/>
    <property type="evidence" value="ECO:0007669"/>
    <property type="project" value="InterPro"/>
</dbReference>
<dbReference type="FunFam" id="3.40.50.10140:FF:000007">
    <property type="entry name" value="Disease resistance protein (TIR-NBS-LRR class)"/>
    <property type="match status" value="1"/>
</dbReference>
<name>A0A8T2YXX8_POPDE</name>
<dbReference type="SUPFAM" id="SSF52540">
    <property type="entry name" value="P-loop containing nucleoside triphosphate hydrolases"/>
    <property type="match status" value="1"/>
</dbReference>
<evidence type="ECO:0000256" key="3">
    <source>
        <dbReference type="ARBA" id="ARBA00022737"/>
    </source>
</evidence>
<keyword evidence="2" id="KW-0433">Leucine-rich repeat</keyword>
<dbReference type="InterPro" id="IPR058192">
    <property type="entry name" value="WHD_ROQ1-like"/>
</dbReference>
<comment type="catalytic activity">
    <reaction evidence="7">
        <text>NAD(+) + H2O = ADP-D-ribose + nicotinamide + H(+)</text>
        <dbReference type="Rhea" id="RHEA:16301"/>
        <dbReference type="ChEBI" id="CHEBI:15377"/>
        <dbReference type="ChEBI" id="CHEBI:15378"/>
        <dbReference type="ChEBI" id="CHEBI:17154"/>
        <dbReference type="ChEBI" id="CHEBI:57540"/>
        <dbReference type="ChEBI" id="CHEBI:57967"/>
        <dbReference type="EC" id="3.2.2.6"/>
    </reaction>
    <physiologicalReaction direction="left-to-right" evidence="7">
        <dbReference type="Rhea" id="RHEA:16302"/>
    </physiologicalReaction>
</comment>